<dbReference type="Proteomes" id="UP000662914">
    <property type="component" value="Chromosome"/>
</dbReference>
<gene>
    <name evidence="1" type="ORF">DSYM_08120</name>
</gene>
<dbReference type="AlphaFoldDB" id="A0A809QXG7"/>
<dbReference type="KEGG" id="ddz:DSYM_08120"/>
<reference evidence="1" key="1">
    <citation type="journal article" name="DNA Res.">
        <title>The physiological potential of anammox bacteria as revealed by their core genome structure.</title>
        <authorList>
            <person name="Okubo T."/>
            <person name="Toyoda A."/>
            <person name="Fukuhara K."/>
            <person name="Uchiyama I."/>
            <person name="Harigaya Y."/>
            <person name="Kuroiwa M."/>
            <person name="Suzuki T."/>
            <person name="Murakami Y."/>
            <person name="Suwa Y."/>
            <person name="Takami H."/>
        </authorList>
    </citation>
    <scope>NUCLEOTIDE SEQUENCE</scope>
    <source>
        <strain evidence="1">317325-3</strain>
    </source>
</reference>
<dbReference type="EMBL" id="AP021857">
    <property type="protein sequence ID" value="BBO20113.1"/>
    <property type="molecule type" value="Genomic_DNA"/>
</dbReference>
<evidence type="ECO:0000313" key="2">
    <source>
        <dbReference type="Proteomes" id="UP000662914"/>
    </source>
</evidence>
<evidence type="ECO:0000313" key="1">
    <source>
        <dbReference type="EMBL" id="BBO20113.1"/>
    </source>
</evidence>
<proteinExistence type="predicted"/>
<name>A0A809QXG7_9PROT</name>
<sequence>MARREPSVSGRRSERKVLLAVREGHVAPRLLASARGLCQRMNADLDILLLAAGDALPHEVEAFIKTLQQEDVAYTLTRKPLLRRRDIVEYANTHECIATVVIDSLAGWESVAQDRASDPWRRLACPLVTAAPRPEE</sequence>
<accession>A0A809QXG7</accession>
<protein>
    <submittedName>
        <fullName evidence="1">Uncharacterized protein</fullName>
    </submittedName>
</protein>
<organism evidence="1 2">
    <name type="scientific">Candidatus Desulfobacillus denitrificans</name>
    <dbReference type="NCBI Taxonomy" id="2608985"/>
    <lineage>
        <taxon>Bacteria</taxon>
        <taxon>Pseudomonadati</taxon>
        <taxon>Pseudomonadota</taxon>
        <taxon>Betaproteobacteria</taxon>
        <taxon>Candidatus Desulfobacillus</taxon>
    </lineage>
</organism>